<dbReference type="Proteomes" id="UP001642360">
    <property type="component" value="Unassembled WGS sequence"/>
</dbReference>
<organism evidence="1 2">
    <name type="scientific">Ilex paraguariensis</name>
    <name type="common">yerba mate</name>
    <dbReference type="NCBI Taxonomy" id="185542"/>
    <lineage>
        <taxon>Eukaryota</taxon>
        <taxon>Viridiplantae</taxon>
        <taxon>Streptophyta</taxon>
        <taxon>Embryophyta</taxon>
        <taxon>Tracheophyta</taxon>
        <taxon>Spermatophyta</taxon>
        <taxon>Magnoliopsida</taxon>
        <taxon>eudicotyledons</taxon>
        <taxon>Gunneridae</taxon>
        <taxon>Pentapetalae</taxon>
        <taxon>asterids</taxon>
        <taxon>campanulids</taxon>
        <taxon>Aquifoliales</taxon>
        <taxon>Aquifoliaceae</taxon>
        <taxon>Ilex</taxon>
    </lineage>
</organism>
<feature type="non-terminal residue" evidence="1">
    <location>
        <position position="74"/>
    </location>
</feature>
<accession>A0ABC8UL09</accession>
<evidence type="ECO:0000313" key="1">
    <source>
        <dbReference type="EMBL" id="CAK9181758.1"/>
    </source>
</evidence>
<proteinExistence type="predicted"/>
<keyword evidence="2" id="KW-1185">Reference proteome</keyword>
<sequence>MFGPQLLAFYISDFQQQTDFSGSLVDSFFQQKSARIRHHESPPTQQVAALSQRSTDGLSMLLKDFNIKPLIAAT</sequence>
<name>A0ABC8UL09_9AQUA</name>
<gene>
    <name evidence="1" type="ORF">ILEXP_LOCUS51867</name>
</gene>
<comment type="caution">
    <text evidence="1">The sequence shown here is derived from an EMBL/GenBank/DDBJ whole genome shotgun (WGS) entry which is preliminary data.</text>
</comment>
<dbReference type="AlphaFoldDB" id="A0ABC8UL09"/>
<reference evidence="1 2" key="1">
    <citation type="submission" date="2024-02" db="EMBL/GenBank/DDBJ databases">
        <authorList>
            <person name="Vignale AGUSTIN F."/>
            <person name="Sosa J E."/>
            <person name="Modenutti C."/>
        </authorList>
    </citation>
    <scope>NUCLEOTIDE SEQUENCE [LARGE SCALE GENOMIC DNA]</scope>
</reference>
<protein>
    <submittedName>
        <fullName evidence="1">Uncharacterized protein</fullName>
    </submittedName>
</protein>
<evidence type="ECO:0000313" key="2">
    <source>
        <dbReference type="Proteomes" id="UP001642360"/>
    </source>
</evidence>
<dbReference type="EMBL" id="CAUOFW020008157">
    <property type="protein sequence ID" value="CAK9181758.1"/>
    <property type="molecule type" value="Genomic_DNA"/>
</dbReference>